<gene>
    <name evidence="1" type="ORF">C7A10_19325</name>
</gene>
<protein>
    <submittedName>
        <fullName evidence="1">Uncharacterized protein</fullName>
    </submittedName>
</protein>
<sequence length="238" mass="24127">MSGGGGKADNSIQDTPEQKFAAQVAAEKWNYAQERLAPVENAYMKRVDDMDSAGSMAYVRGKSNAGTQQALASGLKQVDQGMAQQYGLNPNSGRSVGAQADLAASVGAAGGDTMARAQFEQKGQKIAGLSSVAAIGQGQSSQAQAGLNTVANQAAQDAQAASFTNFNRKSANLQLAGAAMGAAARGAVYGLDNMTEAKKAATASAGATNSGLSSFNSGYGMSPDSLQGFKYKANFGGE</sequence>
<evidence type="ECO:0000313" key="2">
    <source>
        <dbReference type="Proteomes" id="UP000239731"/>
    </source>
</evidence>
<reference evidence="1 2" key="1">
    <citation type="submission" date="2018-03" db="EMBL/GenBank/DDBJ databases">
        <title>Blue discolouration in mozzarella cheese caused by Pseudomonas fluorescens.</title>
        <authorList>
            <person name="Chiesa F."/>
            <person name="Dalmasso A."/>
            <person name="Lomonaco S."/>
        </authorList>
    </citation>
    <scope>NUCLEOTIDE SEQUENCE [LARGE SCALE GENOMIC DNA]</scope>
    <source>
        <strain evidence="1 2">11293</strain>
    </source>
</reference>
<organism evidence="1 2">
    <name type="scientific">Pseudomonas fluorescens</name>
    <dbReference type="NCBI Taxonomy" id="294"/>
    <lineage>
        <taxon>Bacteria</taxon>
        <taxon>Pseudomonadati</taxon>
        <taxon>Pseudomonadota</taxon>
        <taxon>Gammaproteobacteria</taxon>
        <taxon>Pseudomonadales</taxon>
        <taxon>Pseudomonadaceae</taxon>
        <taxon>Pseudomonas</taxon>
    </lineage>
</organism>
<name>A0A2T0I3K4_PSEFL</name>
<evidence type="ECO:0000313" key="1">
    <source>
        <dbReference type="EMBL" id="PRW89896.1"/>
    </source>
</evidence>
<proteinExistence type="predicted"/>
<dbReference type="EMBL" id="PVUH01000013">
    <property type="protein sequence ID" value="PRW89896.1"/>
    <property type="molecule type" value="Genomic_DNA"/>
</dbReference>
<dbReference type="RefSeq" id="WP_106118244.1">
    <property type="nucleotide sequence ID" value="NZ_PVUH01000013.1"/>
</dbReference>
<comment type="caution">
    <text evidence="1">The sequence shown here is derived from an EMBL/GenBank/DDBJ whole genome shotgun (WGS) entry which is preliminary data.</text>
</comment>
<dbReference type="Proteomes" id="UP000239731">
    <property type="component" value="Unassembled WGS sequence"/>
</dbReference>
<accession>A0A2T0I3K4</accession>
<dbReference type="AlphaFoldDB" id="A0A2T0I3K4"/>